<dbReference type="SUPFAM" id="SSF53474">
    <property type="entry name" value="alpha/beta-Hydrolases"/>
    <property type="match status" value="1"/>
</dbReference>
<keyword evidence="2" id="KW-0378">Hydrolase</keyword>
<name>A0A7G9T907_PSEMX</name>
<accession>A0A7G9T907</accession>
<dbReference type="PANTHER" id="PTHR43798:SF33">
    <property type="entry name" value="HYDROLASE, PUTATIVE (AFU_ORTHOLOGUE AFUA_2G14860)-RELATED"/>
    <property type="match status" value="1"/>
</dbReference>
<protein>
    <submittedName>
        <fullName evidence="2">Alpha/beta fold hydrolase</fullName>
    </submittedName>
</protein>
<proteinExistence type="predicted"/>
<evidence type="ECO:0000313" key="2">
    <source>
        <dbReference type="EMBL" id="QNN76582.1"/>
    </source>
</evidence>
<dbReference type="PANTHER" id="PTHR43798">
    <property type="entry name" value="MONOACYLGLYCEROL LIPASE"/>
    <property type="match status" value="1"/>
</dbReference>
<dbReference type="Gene3D" id="3.40.50.1820">
    <property type="entry name" value="alpha/beta hydrolase"/>
    <property type="match status" value="1"/>
</dbReference>
<dbReference type="InterPro" id="IPR000639">
    <property type="entry name" value="Epox_hydrolase-like"/>
</dbReference>
<dbReference type="InterPro" id="IPR050266">
    <property type="entry name" value="AB_hydrolase_sf"/>
</dbReference>
<dbReference type="Proteomes" id="UP000515838">
    <property type="component" value="Chromosome"/>
</dbReference>
<dbReference type="InterPro" id="IPR029058">
    <property type="entry name" value="AB_hydrolase_fold"/>
</dbReference>
<dbReference type="GO" id="GO:0016787">
    <property type="term" value="F:hydrolase activity"/>
    <property type="evidence" value="ECO:0007669"/>
    <property type="project" value="UniProtKB-KW"/>
</dbReference>
<dbReference type="RefSeq" id="WP_187572357.1">
    <property type="nucleotide sequence ID" value="NZ_CP060731.1"/>
</dbReference>
<dbReference type="AlphaFoldDB" id="A0A7G9T907"/>
<dbReference type="Pfam" id="PF00561">
    <property type="entry name" value="Abhydrolase_1"/>
    <property type="match status" value="1"/>
</dbReference>
<sequence length="288" mass="32317">MRHDDIVPAWEALGTRLEVDGANSRIWREGKGEPVVCLHGVPASSFVYRKLLPELATRGMEGIAFDFPGMGLADRPAHFDYTWSGLARWTLKAVDAAGLDSVHLVVHDIGGPIGFDVIRQIPERIRSLTVLNSLVKVARFRRPWVMQLFVYPVVGALWTASTRTPLIIPFMRRMGVHDGPRNQELRAYGDLLTRQDGGAAFRKIMRGFERTPEFEGRIIAALRGRTFPAQVIWGAQDPALDMARFAPDLCDALGLEAWHQVRGKHFLQEDAPAEIARLIARYREHAPP</sequence>
<organism evidence="2 3">
    <name type="scientific">Pseudoxanthomonas mexicana</name>
    <dbReference type="NCBI Taxonomy" id="128785"/>
    <lineage>
        <taxon>Bacteria</taxon>
        <taxon>Pseudomonadati</taxon>
        <taxon>Pseudomonadota</taxon>
        <taxon>Gammaproteobacteria</taxon>
        <taxon>Lysobacterales</taxon>
        <taxon>Lysobacteraceae</taxon>
        <taxon>Pseudoxanthomonas</taxon>
    </lineage>
</organism>
<evidence type="ECO:0000259" key="1">
    <source>
        <dbReference type="Pfam" id="PF00561"/>
    </source>
</evidence>
<gene>
    <name evidence="2" type="ORF">IAE60_11560</name>
</gene>
<reference evidence="2 3" key="1">
    <citation type="submission" date="2020-08" db="EMBL/GenBank/DDBJ databases">
        <title>Streptomycin Non-resistant strain, P. mexicana.</title>
        <authorList>
            <person name="Ganesh-Kumar S."/>
            <person name="Zhe T."/>
            <person name="Yu Z."/>
            <person name="Min Y."/>
        </authorList>
    </citation>
    <scope>NUCLEOTIDE SEQUENCE [LARGE SCALE GENOMIC DNA]</scope>
    <source>
        <strain evidence="2 3">GTZY2</strain>
    </source>
</reference>
<dbReference type="EMBL" id="CP060731">
    <property type="protein sequence ID" value="QNN76582.1"/>
    <property type="molecule type" value="Genomic_DNA"/>
</dbReference>
<dbReference type="GO" id="GO:0016020">
    <property type="term" value="C:membrane"/>
    <property type="evidence" value="ECO:0007669"/>
    <property type="project" value="TreeGrafter"/>
</dbReference>
<evidence type="ECO:0000313" key="3">
    <source>
        <dbReference type="Proteomes" id="UP000515838"/>
    </source>
</evidence>
<dbReference type="InterPro" id="IPR000073">
    <property type="entry name" value="AB_hydrolase_1"/>
</dbReference>
<dbReference type="PRINTS" id="PR00412">
    <property type="entry name" value="EPOXHYDRLASE"/>
</dbReference>
<feature type="domain" description="AB hydrolase-1" evidence="1">
    <location>
        <begin position="34"/>
        <end position="271"/>
    </location>
</feature>
<dbReference type="GeneID" id="81471613"/>